<organism evidence="2">
    <name type="scientific">Vitrella brassicaformis</name>
    <dbReference type="NCBI Taxonomy" id="1169539"/>
    <lineage>
        <taxon>Eukaryota</taxon>
        <taxon>Sar</taxon>
        <taxon>Alveolata</taxon>
        <taxon>Colpodellida</taxon>
        <taxon>Vitrellaceae</taxon>
        <taxon>Vitrella</taxon>
    </lineage>
</organism>
<reference evidence="2" key="1">
    <citation type="submission" date="2021-01" db="EMBL/GenBank/DDBJ databases">
        <authorList>
            <person name="Corre E."/>
            <person name="Pelletier E."/>
            <person name="Niang G."/>
            <person name="Scheremetjew M."/>
            <person name="Finn R."/>
            <person name="Kale V."/>
            <person name="Holt S."/>
            <person name="Cochrane G."/>
            <person name="Meng A."/>
            <person name="Brown T."/>
            <person name="Cohen L."/>
        </authorList>
    </citation>
    <scope>NUCLEOTIDE SEQUENCE</scope>
    <source>
        <strain evidence="2">CCMP3346</strain>
    </source>
</reference>
<evidence type="ECO:0000313" key="2">
    <source>
        <dbReference type="EMBL" id="CAD9051690.1"/>
    </source>
</evidence>
<gene>
    <name evidence="2" type="ORF">VBRA1451_LOCUS6752</name>
</gene>
<dbReference type="AlphaFoldDB" id="A0A7S1JST6"/>
<dbReference type="EMBL" id="HBGB01011754">
    <property type="protein sequence ID" value="CAD9051690.1"/>
    <property type="molecule type" value="Transcribed_RNA"/>
</dbReference>
<feature type="region of interest" description="Disordered" evidence="1">
    <location>
        <begin position="193"/>
        <end position="236"/>
    </location>
</feature>
<feature type="region of interest" description="Disordered" evidence="1">
    <location>
        <begin position="258"/>
        <end position="313"/>
    </location>
</feature>
<sequence>MLSGSVLVAEADPTLNLQLAYRALLEQKQGHGHFKSTSGEARAVELQSGNGLVAGLVAGSSVLLTVFLFFWHHICRGNEGVVPDEEVVETAPPYVVVASESDEGKDCAHIIPEGGKVVQKADTHVILEQEHSTLFKHVISFRPAAKDKGRAPHGLNWLTWITGRLCSDVAAPTIIGLPTLSAGAVAGRLEGLESDQTDTASTSVSLGTSSSIESLPDTPTAHNAAPSVCSTHDPYGRLSVKDDSMIQPLQMELVPRPSSDLQLADGDGQRAVGEGPGMRTRSASFPGALPSNLTGSDEGDVDVSVGAGASLEA</sequence>
<name>A0A7S1JST6_9ALVE</name>
<protein>
    <submittedName>
        <fullName evidence="2">Uncharacterized protein</fullName>
    </submittedName>
</protein>
<accession>A0A7S1JST6</accession>
<evidence type="ECO:0000256" key="1">
    <source>
        <dbReference type="SAM" id="MobiDB-lite"/>
    </source>
</evidence>
<feature type="compositionally biased region" description="Low complexity" evidence="1">
    <location>
        <begin position="199"/>
        <end position="214"/>
    </location>
</feature>
<proteinExistence type="predicted"/>